<feature type="non-terminal residue" evidence="2">
    <location>
        <position position="105"/>
    </location>
</feature>
<feature type="region of interest" description="Disordered" evidence="1">
    <location>
        <begin position="81"/>
        <end position="105"/>
    </location>
</feature>
<evidence type="ECO:0000256" key="1">
    <source>
        <dbReference type="SAM" id="MobiDB-lite"/>
    </source>
</evidence>
<feature type="compositionally biased region" description="Polar residues" evidence="1">
    <location>
        <begin position="83"/>
        <end position="95"/>
    </location>
</feature>
<evidence type="ECO:0000313" key="2">
    <source>
        <dbReference type="EMBL" id="CEK55984.1"/>
    </source>
</evidence>
<dbReference type="EMBL" id="HACG01009119">
    <property type="protein sequence ID" value="CEK55984.1"/>
    <property type="molecule type" value="Transcribed_RNA"/>
</dbReference>
<protein>
    <submittedName>
        <fullName evidence="2">Uncharacterized protein</fullName>
    </submittedName>
</protein>
<sequence>VDIMSKCNKICVTLIWNLSQEGIDQNTLSMDTSQCSGSCVCAPLLTTAVASLGSSLPSFQTQTTTKTTIVNQQNETVWDFSSAWDNNTVTSPHQSSPDEDQDDKT</sequence>
<name>A0A0B6YIM5_9EUPU</name>
<gene>
    <name evidence="2" type="primary">ORF26506</name>
</gene>
<organism evidence="2">
    <name type="scientific">Arion vulgaris</name>
    <dbReference type="NCBI Taxonomy" id="1028688"/>
    <lineage>
        <taxon>Eukaryota</taxon>
        <taxon>Metazoa</taxon>
        <taxon>Spiralia</taxon>
        <taxon>Lophotrochozoa</taxon>
        <taxon>Mollusca</taxon>
        <taxon>Gastropoda</taxon>
        <taxon>Heterobranchia</taxon>
        <taxon>Euthyneura</taxon>
        <taxon>Panpulmonata</taxon>
        <taxon>Eupulmonata</taxon>
        <taxon>Stylommatophora</taxon>
        <taxon>Helicina</taxon>
        <taxon>Arionoidea</taxon>
        <taxon>Arionidae</taxon>
        <taxon>Arion</taxon>
    </lineage>
</organism>
<reference evidence="2" key="1">
    <citation type="submission" date="2014-12" db="EMBL/GenBank/DDBJ databases">
        <title>Insight into the proteome of Arion vulgaris.</title>
        <authorList>
            <person name="Aradska J."/>
            <person name="Bulat T."/>
            <person name="Smidak R."/>
            <person name="Sarate P."/>
            <person name="Gangsoo J."/>
            <person name="Sialana F."/>
            <person name="Bilban M."/>
            <person name="Lubec G."/>
        </authorList>
    </citation>
    <scope>NUCLEOTIDE SEQUENCE</scope>
    <source>
        <tissue evidence="2">Skin</tissue>
    </source>
</reference>
<accession>A0A0B6YIM5</accession>
<feature type="non-terminal residue" evidence="2">
    <location>
        <position position="1"/>
    </location>
</feature>
<dbReference type="AlphaFoldDB" id="A0A0B6YIM5"/>
<proteinExistence type="predicted"/>